<dbReference type="Proteomes" id="UP001432059">
    <property type="component" value="Chromosome"/>
</dbReference>
<name>A0AAU0EZ78_9FLAO</name>
<keyword evidence="2" id="KW-1185">Reference proteome</keyword>
<proteinExistence type="predicted"/>
<dbReference type="AlphaFoldDB" id="A0AAU0EZ78"/>
<protein>
    <submittedName>
        <fullName evidence="1">Uncharacterized protein</fullName>
    </submittedName>
</protein>
<sequence>MRGGGEIYCIFAKFNLKNTLKLFEMKKKLLTLSTIALSSWANAQIGNVGINTQTPTETLNVNGTLRINELPIANGKIHTTSSGSASAAKDQNFTPTKMVVVDNNGVVGKADIPSSGAFYQGSTSVALEGNSFQRQALTGDVTADKNSNTTKVVAIQNKPVSTTAPTNNQVLQWDGTQWTPASLYIPTLPKDPELGTGTVIAINGQVKIAEEITATMANEEVLINNSNNNPQEIPHLTRIIINNQKLFTATDKGNSFKVSQSGTYQIIMNVYLSSDQIIDKEPVVGIWNNNINKWIARITNKYNGGNQTFTLITTADLTKDTTYSFRVAHSRAITIHGYSSGSTGEGPATFISVKQLR</sequence>
<evidence type="ECO:0000313" key="1">
    <source>
        <dbReference type="EMBL" id="WOC50984.1"/>
    </source>
</evidence>
<gene>
    <name evidence="1" type="ORF">BPO_0337</name>
</gene>
<evidence type="ECO:0000313" key="2">
    <source>
        <dbReference type="Proteomes" id="UP001432059"/>
    </source>
</evidence>
<organism evidence="1 2">
    <name type="scientific">Bergeyella porcorum</name>
    <dbReference type="NCBI Taxonomy" id="1735111"/>
    <lineage>
        <taxon>Bacteria</taxon>
        <taxon>Pseudomonadati</taxon>
        <taxon>Bacteroidota</taxon>
        <taxon>Flavobacteriia</taxon>
        <taxon>Flavobacteriales</taxon>
        <taxon>Weeksellaceae</taxon>
        <taxon>Bergeyella</taxon>
    </lineage>
</organism>
<accession>A0AAU0EZ78</accession>
<reference evidence="1" key="1">
    <citation type="submission" date="2023-10" db="EMBL/GenBank/DDBJ databases">
        <title>Characterization and whole genome sequencing of a novel strain of Bergeyella porcorum QD2021 isolated from pig.</title>
        <authorList>
            <person name="Liu G."/>
            <person name="Chen C."/>
            <person name="Han X."/>
        </authorList>
    </citation>
    <scope>NUCLEOTIDE SEQUENCE</scope>
    <source>
        <strain evidence="1">QD2021</strain>
    </source>
</reference>
<dbReference type="KEGG" id="bpor:BPO_0337"/>
<dbReference type="EMBL" id="CP136426">
    <property type="protein sequence ID" value="WOC50984.1"/>
    <property type="molecule type" value="Genomic_DNA"/>
</dbReference>